<organism evidence="1 2">
    <name type="scientific">Melastoma candidum</name>
    <dbReference type="NCBI Taxonomy" id="119954"/>
    <lineage>
        <taxon>Eukaryota</taxon>
        <taxon>Viridiplantae</taxon>
        <taxon>Streptophyta</taxon>
        <taxon>Embryophyta</taxon>
        <taxon>Tracheophyta</taxon>
        <taxon>Spermatophyta</taxon>
        <taxon>Magnoliopsida</taxon>
        <taxon>eudicotyledons</taxon>
        <taxon>Gunneridae</taxon>
        <taxon>Pentapetalae</taxon>
        <taxon>rosids</taxon>
        <taxon>malvids</taxon>
        <taxon>Myrtales</taxon>
        <taxon>Melastomataceae</taxon>
        <taxon>Melastomatoideae</taxon>
        <taxon>Melastomateae</taxon>
        <taxon>Melastoma</taxon>
    </lineage>
</organism>
<reference evidence="2" key="1">
    <citation type="journal article" date="2023" name="Front. Plant Sci.">
        <title>Chromosomal-level genome assembly of Melastoma candidum provides insights into trichome evolution.</title>
        <authorList>
            <person name="Zhong Y."/>
            <person name="Wu W."/>
            <person name="Sun C."/>
            <person name="Zou P."/>
            <person name="Liu Y."/>
            <person name="Dai S."/>
            <person name="Zhou R."/>
        </authorList>
    </citation>
    <scope>NUCLEOTIDE SEQUENCE [LARGE SCALE GENOMIC DNA]</scope>
</reference>
<comment type="caution">
    <text evidence="1">The sequence shown here is derived from an EMBL/GenBank/DDBJ whole genome shotgun (WGS) entry which is preliminary data.</text>
</comment>
<accession>A0ACB9RT41</accession>
<proteinExistence type="predicted"/>
<evidence type="ECO:0000313" key="1">
    <source>
        <dbReference type="EMBL" id="KAI4381617.1"/>
    </source>
</evidence>
<dbReference type="Proteomes" id="UP001057402">
    <property type="component" value="Chromosome 3"/>
</dbReference>
<keyword evidence="2" id="KW-1185">Reference proteome</keyword>
<name>A0ACB9RT41_9MYRT</name>
<evidence type="ECO:0000313" key="2">
    <source>
        <dbReference type="Proteomes" id="UP001057402"/>
    </source>
</evidence>
<dbReference type="EMBL" id="CM042882">
    <property type="protein sequence ID" value="KAI4381617.1"/>
    <property type="molecule type" value="Genomic_DNA"/>
</dbReference>
<gene>
    <name evidence="1" type="ORF">MLD38_007676</name>
</gene>
<sequence>MGPSSSASLLLYYSRRRTGASGGVGTSSLFFLPTSLALLTSLIFVLYLFSTCTISPPHHLPLPDNLRRSQSPRLDPVGEYPVGRVGVKRETPKINLYHDRDIFLKDYKDMKRSFKIYIYPHRSDDPFKNVLAAVDFDPEGNFASESFFKKNLVGSHFVTDDPSSANLFFMPFSIARLRHDKRVGVAGITDFIRDMLLILVRNTHTGIGPAVKITSMSLVTPLVGLR</sequence>
<protein>
    <submittedName>
        <fullName evidence="1">Uncharacterized protein</fullName>
    </submittedName>
</protein>